<evidence type="ECO:0000313" key="1">
    <source>
        <dbReference type="EMBL" id="VFK33887.1"/>
    </source>
</evidence>
<accession>A0A450XXB6</accession>
<dbReference type="AlphaFoldDB" id="A0A450XXB6"/>
<dbReference type="EMBL" id="CAADFO010000195">
    <property type="protein sequence ID" value="VFK33887.1"/>
    <property type="molecule type" value="Genomic_DNA"/>
</dbReference>
<sequence length="91" mass="10370">MIPLLALLARCAGITFFPFQPLRTWVSFLSLRSRNPDISFVAFIARRTRCTRIPFGALRTNVALIAFRSCCALITLRTLWPRCASVPFFSF</sequence>
<protein>
    <submittedName>
        <fullName evidence="1">Uncharacterized protein</fullName>
    </submittedName>
</protein>
<name>A0A450XXB6_9GAMM</name>
<proteinExistence type="predicted"/>
<reference evidence="1" key="1">
    <citation type="submission" date="2019-02" db="EMBL/GenBank/DDBJ databases">
        <authorList>
            <person name="Gruber-Vodicka R. H."/>
            <person name="Seah K. B. B."/>
        </authorList>
    </citation>
    <scope>NUCLEOTIDE SEQUENCE</scope>
    <source>
        <strain evidence="1">BECK_BZ197</strain>
    </source>
</reference>
<gene>
    <name evidence="1" type="ORF">BECKMB1821G_GA0114241_11953</name>
</gene>
<organism evidence="1">
    <name type="scientific">Candidatus Kentrum sp. MB</name>
    <dbReference type="NCBI Taxonomy" id="2138164"/>
    <lineage>
        <taxon>Bacteria</taxon>
        <taxon>Pseudomonadati</taxon>
        <taxon>Pseudomonadota</taxon>
        <taxon>Gammaproteobacteria</taxon>
        <taxon>Candidatus Kentrum</taxon>
    </lineage>
</organism>